<feature type="transmembrane region" description="Helical" evidence="3">
    <location>
        <begin position="12"/>
        <end position="30"/>
    </location>
</feature>
<dbReference type="RefSeq" id="WP_148619075.1">
    <property type="nucleotide sequence ID" value="NZ_CP042912.1"/>
</dbReference>
<evidence type="ECO:0000313" key="4">
    <source>
        <dbReference type="EMBL" id="QEG24964.1"/>
    </source>
</evidence>
<evidence type="ECO:0000256" key="2">
    <source>
        <dbReference type="SAM" id="MobiDB-lite"/>
    </source>
</evidence>
<evidence type="ECO:0000256" key="3">
    <source>
        <dbReference type="SAM" id="Phobius"/>
    </source>
</evidence>
<keyword evidence="5" id="KW-1185">Reference proteome</keyword>
<evidence type="ECO:0000313" key="5">
    <source>
        <dbReference type="Proteomes" id="UP000322214"/>
    </source>
</evidence>
<sequence length="169" mass="19150">MHTAQMNNQPPLLYIMFSLVMGILLVVSLGCDTEISDADVESQVQKIEKEEAKLAAMKERQTFESEMESKVEALEQKVAALKEQRENVSGDEEVELNGEIARLETQVEQMREQLDELKAASGDLWAETKIKAEESWDDVSESIDSQMKRWKQNRDEPTDDAANDSALDK</sequence>
<name>A0A5B9PFC5_9BACT</name>
<protein>
    <recommendedName>
        <fullName evidence="6">Chromosome partition protein Smc</fullName>
    </recommendedName>
</protein>
<proteinExistence type="predicted"/>
<dbReference type="STRING" id="980251.GCA_001642875_04979"/>
<dbReference type="Proteomes" id="UP000322214">
    <property type="component" value="Chromosome"/>
</dbReference>
<dbReference type="EMBL" id="CP042912">
    <property type="protein sequence ID" value="QEG24964.1"/>
    <property type="molecule type" value="Genomic_DNA"/>
</dbReference>
<evidence type="ECO:0008006" key="6">
    <source>
        <dbReference type="Google" id="ProtNLM"/>
    </source>
</evidence>
<feature type="region of interest" description="Disordered" evidence="2">
    <location>
        <begin position="133"/>
        <end position="169"/>
    </location>
</feature>
<gene>
    <name evidence="4" type="ORF">MFFC18_48870</name>
</gene>
<evidence type="ECO:0000256" key="1">
    <source>
        <dbReference type="SAM" id="Coils"/>
    </source>
</evidence>
<organism evidence="4 5">
    <name type="scientific">Mariniblastus fucicola</name>
    <dbReference type="NCBI Taxonomy" id="980251"/>
    <lineage>
        <taxon>Bacteria</taxon>
        <taxon>Pseudomonadati</taxon>
        <taxon>Planctomycetota</taxon>
        <taxon>Planctomycetia</taxon>
        <taxon>Pirellulales</taxon>
        <taxon>Pirellulaceae</taxon>
        <taxon>Mariniblastus</taxon>
    </lineage>
</organism>
<keyword evidence="3" id="KW-0472">Membrane</keyword>
<reference evidence="4 5" key="1">
    <citation type="submission" date="2019-08" db="EMBL/GenBank/DDBJ databases">
        <title>Deep-cultivation of Planctomycetes and their phenomic and genomic characterization uncovers novel biology.</title>
        <authorList>
            <person name="Wiegand S."/>
            <person name="Jogler M."/>
            <person name="Boedeker C."/>
            <person name="Pinto D."/>
            <person name="Vollmers J."/>
            <person name="Rivas-Marin E."/>
            <person name="Kohn T."/>
            <person name="Peeters S.H."/>
            <person name="Heuer A."/>
            <person name="Rast P."/>
            <person name="Oberbeckmann S."/>
            <person name="Bunk B."/>
            <person name="Jeske O."/>
            <person name="Meyerdierks A."/>
            <person name="Storesund J.E."/>
            <person name="Kallscheuer N."/>
            <person name="Luecker S."/>
            <person name="Lage O.M."/>
            <person name="Pohl T."/>
            <person name="Merkel B.J."/>
            <person name="Hornburger P."/>
            <person name="Mueller R.-W."/>
            <person name="Bruemmer F."/>
            <person name="Labrenz M."/>
            <person name="Spormann A.M."/>
            <person name="Op den Camp H."/>
            <person name="Overmann J."/>
            <person name="Amann R."/>
            <person name="Jetten M.S.M."/>
            <person name="Mascher T."/>
            <person name="Medema M.H."/>
            <person name="Devos D.P."/>
            <person name="Kaster A.-K."/>
            <person name="Ovreas L."/>
            <person name="Rohde M."/>
            <person name="Galperin M.Y."/>
            <person name="Jogler C."/>
        </authorList>
    </citation>
    <scope>NUCLEOTIDE SEQUENCE [LARGE SCALE GENOMIC DNA]</scope>
    <source>
        <strain evidence="4 5">FC18</strain>
    </source>
</reference>
<keyword evidence="3" id="KW-0812">Transmembrane</keyword>
<feature type="coiled-coil region" evidence="1">
    <location>
        <begin position="40"/>
        <end position="120"/>
    </location>
</feature>
<dbReference type="AlphaFoldDB" id="A0A5B9PFC5"/>
<keyword evidence="3" id="KW-1133">Transmembrane helix</keyword>
<keyword evidence="1" id="KW-0175">Coiled coil</keyword>
<accession>A0A5B9PFC5</accession>
<dbReference type="KEGG" id="mff:MFFC18_48870"/>